<comment type="catalytic activity">
    <reaction evidence="19">
        <text>resolvin D2 + NAD(+) = 16-oxoresolvin D2 + NADH + H(+)</text>
        <dbReference type="Rhea" id="RHEA:53588"/>
        <dbReference type="ChEBI" id="CHEBI:15378"/>
        <dbReference type="ChEBI" id="CHEBI:57540"/>
        <dbReference type="ChEBI" id="CHEBI:57945"/>
        <dbReference type="ChEBI" id="CHEBI:133367"/>
        <dbReference type="ChEBI" id="CHEBI:137498"/>
    </reaction>
    <physiologicalReaction direction="left-to-right" evidence="19">
        <dbReference type="Rhea" id="RHEA:53589"/>
    </physiologicalReaction>
</comment>
<evidence type="ECO:0000313" key="23">
    <source>
        <dbReference type="EMBL" id="KAF2903438.1"/>
    </source>
</evidence>
<dbReference type="InterPro" id="IPR036291">
    <property type="entry name" value="NAD(P)-bd_dom_sf"/>
</dbReference>
<dbReference type="FunFam" id="3.40.50.720:FF:000149">
    <property type="entry name" value="15-hydroxyprostaglandin dehydrogenase [NAD(+)]"/>
    <property type="match status" value="1"/>
</dbReference>
<dbReference type="Gene3D" id="3.40.50.720">
    <property type="entry name" value="NAD(P)-binding Rossmann-like Domain"/>
    <property type="match status" value="1"/>
</dbReference>
<comment type="catalytic activity">
    <reaction evidence="20">
        <text>(15S)-hydroxy-(5Z,8Z,11Z,13E)-eicosatetraenoate + NAD(+) = 15-oxo-(5Z,8Z,11Z,13E)-eicosatetraenoate + NADH + H(+)</text>
        <dbReference type="Rhea" id="RHEA:23260"/>
        <dbReference type="ChEBI" id="CHEBI:15378"/>
        <dbReference type="ChEBI" id="CHEBI:57409"/>
        <dbReference type="ChEBI" id="CHEBI:57410"/>
        <dbReference type="ChEBI" id="CHEBI:57540"/>
        <dbReference type="ChEBI" id="CHEBI:57945"/>
        <dbReference type="EC" id="1.1.1.232"/>
    </reaction>
    <physiologicalReaction direction="left-to-right" evidence="20">
        <dbReference type="Rhea" id="RHEA:23261"/>
    </physiologicalReaction>
</comment>
<dbReference type="PANTHER" id="PTHR44229">
    <property type="entry name" value="15-HYDROXYPROSTAGLANDIN DEHYDROGENASE [NAD(+)]"/>
    <property type="match status" value="1"/>
</dbReference>
<evidence type="ECO:0000256" key="19">
    <source>
        <dbReference type="ARBA" id="ARBA00048921"/>
    </source>
</evidence>
<accession>A0A8K0DHN8</accession>
<dbReference type="InterPro" id="IPR002347">
    <property type="entry name" value="SDR_fam"/>
</dbReference>
<evidence type="ECO:0000256" key="21">
    <source>
        <dbReference type="ARBA" id="ARBA00049188"/>
    </source>
</evidence>
<evidence type="ECO:0000256" key="2">
    <source>
        <dbReference type="ARBA" id="ARBA00023002"/>
    </source>
</evidence>
<evidence type="ECO:0000256" key="20">
    <source>
        <dbReference type="ARBA" id="ARBA00049151"/>
    </source>
</evidence>
<comment type="function">
    <text evidence="8">Catalyzes the NAD-dependent dehydrogenation (oxidation) of a broad array of hydroxylated polyunsaturated fatty acids (mainly eicosanoids and docosanoids, including prostaglandins, lipoxins and resolvins), yielding their corresponding keto (oxo) metabolites. Decreases the levels of the pro-proliferative prostaglandins such as prostaglandin E2 (whose activity is increased in cancer because of an increase in the expression of cyclooxygenase 2) and generates oxo-fatty acid products that can profoundly influence cell function by abrogating pro-inflammatory cytokine expression. Converts resolvins E1, D1 and D2 to their oxo products, which represents a mode of resolvin inactivation. Resolvin E1 plays important roles during the resolution phase of acute inflammation, while resolvins D1 and D2 have a unique role in obesity-induced adipose inflammation.</text>
</comment>
<proteinExistence type="inferred from homology"/>
<comment type="catalytic activity">
    <reaction evidence="16">
        <text>lipoxin A4 + NAD(+) = 15-oxo-(5S,6R)-dihydroxy-(7E,9E,11Z,13E)-eicosatetraenoate + NADH + H(+)</text>
        <dbReference type="Rhea" id="RHEA:41572"/>
        <dbReference type="ChEBI" id="CHEBI:15378"/>
        <dbReference type="ChEBI" id="CHEBI:57540"/>
        <dbReference type="ChEBI" id="CHEBI:57945"/>
        <dbReference type="ChEBI" id="CHEBI:67026"/>
        <dbReference type="ChEBI" id="CHEBI:78311"/>
    </reaction>
    <physiologicalReaction direction="left-to-right" evidence="16">
        <dbReference type="Rhea" id="RHEA:41573"/>
    </physiologicalReaction>
</comment>
<comment type="catalytic activity">
    <reaction evidence="13">
        <text>(11R)-hydroxy-(5Z,8Z,12E,14Z)-eicosatetraenoate + NAD(+) = 11-oxo-(5Z,8Z,12E,14Z)-eicosatetraenoate + NADH + H(+)</text>
        <dbReference type="Rhea" id="RHEA:48640"/>
        <dbReference type="ChEBI" id="CHEBI:15378"/>
        <dbReference type="ChEBI" id="CHEBI:57540"/>
        <dbReference type="ChEBI" id="CHEBI:57945"/>
        <dbReference type="ChEBI" id="CHEBI:78836"/>
        <dbReference type="ChEBI" id="CHEBI:90697"/>
    </reaction>
    <physiologicalReaction direction="left-to-right" evidence="13">
        <dbReference type="Rhea" id="RHEA:48641"/>
    </physiologicalReaction>
</comment>
<sequence>MDFKDKVALVTGGASGHGKAYCEELVRQGCKVAICDINTDAGEELLRAFSKQSKDRVIFCPCDVTDYPQFEEAFQTTIAKLGGVDIVINNASIMNDRLWELEVDVNLNGVIRGLLLAFRFLGRDRGGRGGVVVNAGSSSSARPMVSLPVFTATKHAIAALTRCYGDQYHVNLTGVRVLALCPSPTESALSADPRKRLLSGEYEHAWQTDTGNTVPLKPEHVAKSLIEILKKAPSGTSWLLEESQPLKELNLFPM</sequence>
<dbReference type="EC" id="1.1.1.141" evidence="3"/>
<evidence type="ECO:0000256" key="13">
    <source>
        <dbReference type="ARBA" id="ARBA00048144"/>
    </source>
</evidence>
<keyword evidence="24" id="KW-1185">Reference proteome</keyword>
<evidence type="ECO:0000256" key="8">
    <source>
        <dbReference type="ARBA" id="ARBA00045705"/>
    </source>
</evidence>
<dbReference type="PRINTS" id="PR00080">
    <property type="entry name" value="SDRFAMILY"/>
</dbReference>
<keyword evidence="2" id="KW-0560">Oxidoreductase</keyword>
<evidence type="ECO:0000256" key="22">
    <source>
        <dbReference type="RuleBase" id="RU000363"/>
    </source>
</evidence>
<dbReference type="GO" id="GO:0047034">
    <property type="term" value="F:15-hydroxyicosatetraenoate dehydrogenase activity"/>
    <property type="evidence" value="ECO:0007669"/>
    <property type="project" value="UniProtKB-EC"/>
</dbReference>
<comment type="catalytic activity">
    <reaction evidence="11">
        <text>14-hydroxy-(4Z,7Z,10Z,12E,16Z,19Z)-docosahexaenoate + NAD(+) = 14-oxo-(4Z,7Z,10Z,12E,16Z,19Z)-docosahexaenoate + NADH + H(+)</text>
        <dbReference type="Rhea" id="RHEA:48952"/>
        <dbReference type="ChEBI" id="CHEBI:15378"/>
        <dbReference type="ChEBI" id="CHEBI:57540"/>
        <dbReference type="ChEBI" id="CHEBI:57945"/>
        <dbReference type="ChEBI" id="CHEBI:90866"/>
        <dbReference type="ChEBI" id="CHEBI:90867"/>
    </reaction>
    <physiologicalReaction direction="left-to-right" evidence="11">
        <dbReference type="Rhea" id="RHEA:48953"/>
    </physiologicalReaction>
</comment>
<comment type="catalytic activity">
    <reaction evidence="9">
        <text>prostaglandin E1 + NAD(+) = 15-oxoprostaglandin E1 + NADH + H(+)</text>
        <dbReference type="Rhea" id="RHEA:16477"/>
        <dbReference type="ChEBI" id="CHEBI:15378"/>
        <dbReference type="ChEBI" id="CHEBI:57397"/>
        <dbReference type="ChEBI" id="CHEBI:57401"/>
        <dbReference type="ChEBI" id="CHEBI:57540"/>
        <dbReference type="ChEBI" id="CHEBI:57945"/>
    </reaction>
    <physiologicalReaction direction="left-to-right" evidence="9">
        <dbReference type="Rhea" id="RHEA:16478"/>
    </physiologicalReaction>
</comment>
<dbReference type="GO" id="GO:0005737">
    <property type="term" value="C:cytoplasm"/>
    <property type="evidence" value="ECO:0007669"/>
    <property type="project" value="TreeGrafter"/>
</dbReference>
<dbReference type="Proteomes" id="UP000801492">
    <property type="component" value="Unassembled WGS sequence"/>
</dbReference>
<evidence type="ECO:0000256" key="3">
    <source>
        <dbReference type="ARBA" id="ARBA00038968"/>
    </source>
</evidence>
<evidence type="ECO:0000256" key="1">
    <source>
        <dbReference type="ARBA" id="ARBA00006484"/>
    </source>
</evidence>
<dbReference type="Pfam" id="PF00106">
    <property type="entry name" value="adh_short"/>
    <property type="match status" value="1"/>
</dbReference>
<evidence type="ECO:0000256" key="14">
    <source>
        <dbReference type="ARBA" id="ARBA00048170"/>
    </source>
</evidence>
<comment type="catalytic activity">
    <reaction evidence="15">
        <text>resolvin D2 + NAD(+) = 7-oxoresolvin D2 + NADH + H(+)</text>
        <dbReference type="Rhea" id="RHEA:53584"/>
        <dbReference type="ChEBI" id="CHEBI:15378"/>
        <dbReference type="ChEBI" id="CHEBI:57540"/>
        <dbReference type="ChEBI" id="CHEBI:57945"/>
        <dbReference type="ChEBI" id="CHEBI:133367"/>
        <dbReference type="ChEBI" id="CHEBI:137497"/>
    </reaction>
    <physiologicalReaction direction="left-to-right" evidence="15">
        <dbReference type="Rhea" id="RHEA:53585"/>
    </physiologicalReaction>
</comment>
<protein>
    <recommendedName>
        <fullName evidence="5">15-hydroxyprostaglandin dehydrogenase [NAD(+)]</fullName>
        <ecNumber evidence="3">1.1.1.141</ecNumber>
        <ecNumber evidence="4">1.1.1.232</ecNumber>
    </recommendedName>
    <alternativeName>
        <fullName evidence="7">Eicosanoid/docosanoid dehydrogenase [NAD(+)]</fullName>
    </alternativeName>
    <alternativeName>
        <fullName evidence="6">Prostaglandin dehydrogenase 1</fullName>
    </alternativeName>
</protein>
<comment type="catalytic activity">
    <reaction evidence="10">
        <text>resolvin D1 + NAD(+) = 8-oxoresolvin D1 + NADH + H(+)</text>
        <dbReference type="Rhea" id="RHEA:50124"/>
        <dbReference type="ChEBI" id="CHEBI:15378"/>
        <dbReference type="ChEBI" id="CHEBI:57540"/>
        <dbReference type="ChEBI" id="CHEBI:57945"/>
        <dbReference type="ChEBI" id="CHEBI:132079"/>
        <dbReference type="ChEBI" id="CHEBI:132080"/>
    </reaction>
    <physiologicalReaction direction="left-to-right" evidence="10">
        <dbReference type="Rhea" id="RHEA:50125"/>
    </physiologicalReaction>
</comment>
<evidence type="ECO:0000256" key="5">
    <source>
        <dbReference type="ARBA" id="ARBA00040276"/>
    </source>
</evidence>
<dbReference type="PANTHER" id="PTHR44229:SF4">
    <property type="entry name" value="15-HYDROXYPROSTAGLANDIN DEHYDROGENASE [NAD(+)]"/>
    <property type="match status" value="1"/>
</dbReference>
<name>A0A8K0DHN8_IGNLU</name>
<dbReference type="PRINTS" id="PR00081">
    <property type="entry name" value="GDHRDH"/>
</dbReference>
<evidence type="ECO:0000256" key="17">
    <source>
        <dbReference type="ARBA" id="ARBA00048611"/>
    </source>
</evidence>
<evidence type="ECO:0000256" key="9">
    <source>
        <dbReference type="ARBA" id="ARBA00047325"/>
    </source>
</evidence>
<dbReference type="GO" id="GO:0016404">
    <property type="term" value="F:15-hydroxyprostaglandin dehydrogenase (NAD+) activity"/>
    <property type="evidence" value="ECO:0007669"/>
    <property type="project" value="UniProtKB-EC"/>
</dbReference>
<comment type="caution">
    <text evidence="23">The sequence shown here is derived from an EMBL/GenBank/DDBJ whole genome shotgun (WGS) entry which is preliminary data.</text>
</comment>
<evidence type="ECO:0000256" key="4">
    <source>
        <dbReference type="ARBA" id="ARBA00039060"/>
    </source>
</evidence>
<evidence type="ECO:0000256" key="6">
    <source>
        <dbReference type="ARBA" id="ARBA00041812"/>
    </source>
</evidence>
<comment type="catalytic activity">
    <reaction evidence="12">
        <text>15-oxo-(5S,6R)-dihydroxy-(7E,9E,11Z)-eicosatrienoate + NADH + H(+) = (5S,6R,15S)-trihydroxy-(7E,9E,11Z)-eicosatrienoate + NAD(+)</text>
        <dbReference type="Rhea" id="RHEA:41596"/>
        <dbReference type="ChEBI" id="CHEBI:15378"/>
        <dbReference type="ChEBI" id="CHEBI:57540"/>
        <dbReference type="ChEBI" id="CHEBI:57945"/>
        <dbReference type="ChEBI" id="CHEBI:78325"/>
        <dbReference type="ChEBI" id="CHEBI:78329"/>
    </reaction>
    <physiologicalReaction direction="left-to-right" evidence="12">
        <dbReference type="Rhea" id="RHEA:41597"/>
    </physiologicalReaction>
</comment>
<comment type="catalytic activity">
    <reaction evidence="18">
        <text>prostaglandin E2 + NAD(+) = 15-oxoprostaglandin E2 + NADH + H(+)</text>
        <dbReference type="Rhea" id="RHEA:11876"/>
        <dbReference type="ChEBI" id="CHEBI:15378"/>
        <dbReference type="ChEBI" id="CHEBI:57400"/>
        <dbReference type="ChEBI" id="CHEBI:57540"/>
        <dbReference type="ChEBI" id="CHEBI:57945"/>
        <dbReference type="ChEBI" id="CHEBI:606564"/>
        <dbReference type="EC" id="1.1.1.141"/>
    </reaction>
    <physiologicalReaction direction="left-to-right" evidence="18">
        <dbReference type="Rhea" id="RHEA:11877"/>
    </physiologicalReaction>
</comment>
<comment type="similarity">
    <text evidence="1 22">Belongs to the short-chain dehydrogenases/reductases (SDR) family.</text>
</comment>
<evidence type="ECO:0000256" key="12">
    <source>
        <dbReference type="ARBA" id="ARBA00048140"/>
    </source>
</evidence>
<reference evidence="23" key="1">
    <citation type="submission" date="2019-08" db="EMBL/GenBank/DDBJ databases">
        <title>The genome of the North American firefly Photinus pyralis.</title>
        <authorList>
            <consortium name="Photinus pyralis genome working group"/>
            <person name="Fallon T.R."/>
            <person name="Sander Lower S.E."/>
            <person name="Weng J.-K."/>
        </authorList>
    </citation>
    <scope>NUCLEOTIDE SEQUENCE</scope>
    <source>
        <strain evidence="23">TRF0915ILg1</strain>
        <tissue evidence="23">Whole body</tissue>
    </source>
</reference>
<evidence type="ECO:0000256" key="7">
    <source>
        <dbReference type="ARBA" id="ARBA00042026"/>
    </source>
</evidence>
<gene>
    <name evidence="23" type="ORF">ILUMI_02744</name>
</gene>
<dbReference type="EC" id="1.1.1.232" evidence="4"/>
<evidence type="ECO:0000256" key="18">
    <source>
        <dbReference type="ARBA" id="ARBA00048739"/>
    </source>
</evidence>
<dbReference type="EMBL" id="VTPC01001028">
    <property type="protein sequence ID" value="KAF2903438.1"/>
    <property type="molecule type" value="Genomic_DNA"/>
</dbReference>
<organism evidence="23 24">
    <name type="scientific">Ignelater luminosus</name>
    <name type="common">Cucubano</name>
    <name type="synonym">Pyrophorus luminosus</name>
    <dbReference type="NCBI Taxonomy" id="2038154"/>
    <lineage>
        <taxon>Eukaryota</taxon>
        <taxon>Metazoa</taxon>
        <taxon>Ecdysozoa</taxon>
        <taxon>Arthropoda</taxon>
        <taxon>Hexapoda</taxon>
        <taxon>Insecta</taxon>
        <taxon>Pterygota</taxon>
        <taxon>Neoptera</taxon>
        <taxon>Endopterygota</taxon>
        <taxon>Coleoptera</taxon>
        <taxon>Polyphaga</taxon>
        <taxon>Elateriformia</taxon>
        <taxon>Elateroidea</taxon>
        <taxon>Elateridae</taxon>
        <taxon>Agrypninae</taxon>
        <taxon>Pyrophorini</taxon>
        <taxon>Ignelater</taxon>
    </lineage>
</organism>
<evidence type="ECO:0000256" key="10">
    <source>
        <dbReference type="ARBA" id="ARBA00047672"/>
    </source>
</evidence>
<evidence type="ECO:0000256" key="15">
    <source>
        <dbReference type="ARBA" id="ARBA00048393"/>
    </source>
</evidence>
<evidence type="ECO:0000256" key="16">
    <source>
        <dbReference type="ARBA" id="ARBA00048535"/>
    </source>
</evidence>
<evidence type="ECO:0000256" key="11">
    <source>
        <dbReference type="ARBA" id="ARBA00048008"/>
    </source>
</evidence>
<comment type="catalytic activity">
    <reaction evidence="21">
        <text>resolvin E1 + NAD(+) = 18-oxo-resolvin E1 + NADH + H(+)</text>
        <dbReference type="Rhea" id="RHEA:49244"/>
        <dbReference type="ChEBI" id="CHEBI:15378"/>
        <dbReference type="ChEBI" id="CHEBI:57540"/>
        <dbReference type="ChEBI" id="CHEBI:57945"/>
        <dbReference type="ChEBI" id="CHEBI:91000"/>
        <dbReference type="ChEBI" id="CHEBI:91001"/>
    </reaction>
    <physiologicalReaction direction="left-to-right" evidence="21">
        <dbReference type="Rhea" id="RHEA:49245"/>
    </physiologicalReaction>
</comment>
<comment type="catalytic activity">
    <reaction evidence="14">
        <text>resolvin D1 + NAD(+) = 17-oxoresolvin D1 + NADH + H(+)</text>
        <dbReference type="Rhea" id="RHEA:50128"/>
        <dbReference type="ChEBI" id="CHEBI:15378"/>
        <dbReference type="ChEBI" id="CHEBI:57540"/>
        <dbReference type="ChEBI" id="CHEBI:57945"/>
        <dbReference type="ChEBI" id="CHEBI:132079"/>
        <dbReference type="ChEBI" id="CHEBI:132081"/>
    </reaction>
    <physiologicalReaction direction="left-to-right" evidence="14">
        <dbReference type="Rhea" id="RHEA:50129"/>
    </physiologicalReaction>
</comment>
<evidence type="ECO:0000313" key="24">
    <source>
        <dbReference type="Proteomes" id="UP000801492"/>
    </source>
</evidence>
<dbReference type="AlphaFoldDB" id="A0A8K0DHN8"/>
<dbReference type="SUPFAM" id="SSF51735">
    <property type="entry name" value="NAD(P)-binding Rossmann-fold domains"/>
    <property type="match status" value="1"/>
</dbReference>
<dbReference type="OrthoDB" id="417891at2759"/>
<comment type="catalytic activity">
    <reaction evidence="17">
        <text>prostaglandin A1 + NAD(+) = 15-oxo-prostaglandin A1 + NADH + H(+)</text>
        <dbReference type="Rhea" id="RHEA:41263"/>
        <dbReference type="ChEBI" id="CHEBI:15378"/>
        <dbReference type="ChEBI" id="CHEBI:57398"/>
        <dbReference type="ChEBI" id="CHEBI:57540"/>
        <dbReference type="ChEBI" id="CHEBI:57945"/>
        <dbReference type="ChEBI" id="CHEBI:85072"/>
    </reaction>
    <physiologicalReaction direction="left-to-right" evidence="17">
        <dbReference type="Rhea" id="RHEA:41264"/>
    </physiologicalReaction>
</comment>